<dbReference type="AlphaFoldDB" id="A0A8S9JJ55"/>
<dbReference type="GO" id="GO:0005978">
    <property type="term" value="P:glycogen biosynthetic process"/>
    <property type="evidence" value="ECO:0007669"/>
    <property type="project" value="InterPro"/>
</dbReference>
<protein>
    <recommendedName>
        <fullName evidence="4">glucose-1-phosphate adenylyltransferase</fullName>
        <ecNumber evidence="4">2.7.7.27</ecNumber>
    </recommendedName>
</protein>
<comment type="catalytic activity">
    <reaction evidence="1">
        <text>alpha-D-glucose 1-phosphate + ATP + H(+) = ADP-alpha-D-glucose + diphosphate</text>
        <dbReference type="Rhea" id="RHEA:12120"/>
        <dbReference type="ChEBI" id="CHEBI:15378"/>
        <dbReference type="ChEBI" id="CHEBI:30616"/>
        <dbReference type="ChEBI" id="CHEBI:33019"/>
        <dbReference type="ChEBI" id="CHEBI:57498"/>
        <dbReference type="ChEBI" id="CHEBI:58601"/>
        <dbReference type="EC" id="2.7.7.27"/>
    </reaction>
</comment>
<dbReference type="Proteomes" id="UP000712281">
    <property type="component" value="Unassembled WGS sequence"/>
</dbReference>
<keyword evidence="6" id="KW-0808">Transferase</keyword>
<keyword evidence="7" id="KW-0548">Nucleotidyltransferase</keyword>
<dbReference type="InterPro" id="IPR011831">
    <property type="entry name" value="ADP-Glc_PPase"/>
</dbReference>
<comment type="caution">
    <text evidence="10">The sequence shown here is derived from an EMBL/GenBank/DDBJ whole genome shotgun (WGS) entry which is preliminary data.</text>
</comment>
<evidence type="ECO:0000256" key="7">
    <source>
        <dbReference type="ARBA" id="ARBA00022695"/>
    </source>
</evidence>
<dbReference type="EMBL" id="QGKW02001660">
    <property type="protein sequence ID" value="KAF2581533.1"/>
    <property type="molecule type" value="Genomic_DNA"/>
</dbReference>
<dbReference type="PANTHER" id="PTHR43523:SF12">
    <property type="entry name" value="GLUCOSE-1-PHOSPHATE ADENYLYLTRANSFERASE LARGE SUBUNIT 1, CHLOROPLASTIC-RELATED"/>
    <property type="match status" value="1"/>
</dbReference>
<evidence type="ECO:0000313" key="12">
    <source>
        <dbReference type="Proteomes" id="UP000712281"/>
    </source>
</evidence>
<keyword evidence="5" id="KW-0021">Allosteric enzyme</keyword>
<accession>A0A8S9JJ55</accession>
<sequence length="69" mass="7585">MGADFYQTEAEIMSMLAEGKVPISVGENTKIRNLWHGVEEGDMPEEGFCIRSVIAVVVKNATIRDGMIV</sequence>
<evidence type="ECO:0000256" key="6">
    <source>
        <dbReference type="ARBA" id="ARBA00022679"/>
    </source>
</evidence>
<dbReference type="GO" id="GO:0000166">
    <property type="term" value="F:nucleotide binding"/>
    <property type="evidence" value="ECO:0007669"/>
    <property type="project" value="UniProtKB-KW"/>
</dbReference>
<evidence type="ECO:0000256" key="1">
    <source>
        <dbReference type="ARBA" id="ARBA00000956"/>
    </source>
</evidence>
<dbReference type="EMBL" id="QGKX02001521">
    <property type="protein sequence ID" value="KAF3515306.1"/>
    <property type="molecule type" value="Genomic_DNA"/>
</dbReference>
<comment type="pathway">
    <text evidence="2">Glycan biosynthesis; starch biosynthesis.</text>
</comment>
<keyword evidence="9" id="KW-0750">Starch biosynthesis</keyword>
<evidence type="ECO:0000256" key="9">
    <source>
        <dbReference type="ARBA" id="ARBA00022922"/>
    </source>
</evidence>
<comment type="similarity">
    <text evidence="3">Belongs to the bacterial/plant glucose-1-phosphate adenylyltransferase family.</text>
</comment>
<reference evidence="10" key="2">
    <citation type="submission" date="2019-12" db="EMBL/GenBank/DDBJ databases">
        <title>Genome sequencing and annotation of Brassica cretica.</title>
        <authorList>
            <person name="Studholme D.J."/>
            <person name="Sarris P.F."/>
        </authorList>
    </citation>
    <scope>NUCLEOTIDE SEQUENCE</scope>
    <source>
        <strain evidence="10">PFS-001/15</strain>
        <tissue evidence="10">Leaf</tissue>
    </source>
</reference>
<keyword evidence="8" id="KW-0547">Nucleotide-binding</keyword>
<dbReference type="EC" id="2.7.7.27" evidence="4"/>
<evidence type="ECO:0000313" key="11">
    <source>
        <dbReference type="EMBL" id="KAF3515306.1"/>
    </source>
</evidence>
<gene>
    <name evidence="10" type="ORF">F2Q68_00005682</name>
    <name evidence="11" type="ORF">F2Q69_00008145</name>
</gene>
<dbReference type="Gene3D" id="2.160.10.10">
    <property type="entry name" value="Hexapeptide repeat proteins"/>
    <property type="match status" value="1"/>
</dbReference>
<name>A0A8S9JJ55_BRACR</name>
<reference evidence="11" key="1">
    <citation type="submission" date="2019-12" db="EMBL/GenBank/DDBJ databases">
        <title>Genome sequencing and annotation of Brassica cretica.</title>
        <authorList>
            <person name="Studholme D.J."/>
            <person name="Sarris P."/>
        </authorList>
    </citation>
    <scope>NUCLEOTIDE SEQUENCE</scope>
    <source>
        <strain evidence="11">PFS-109/04</strain>
        <tissue evidence="11">Leaf</tissue>
    </source>
</reference>
<dbReference type="Proteomes" id="UP000712600">
    <property type="component" value="Unassembled WGS sequence"/>
</dbReference>
<evidence type="ECO:0000256" key="2">
    <source>
        <dbReference type="ARBA" id="ARBA00004727"/>
    </source>
</evidence>
<evidence type="ECO:0000256" key="8">
    <source>
        <dbReference type="ARBA" id="ARBA00022741"/>
    </source>
</evidence>
<organism evidence="10 12">
    <name type="scientific">Brassica cretica</name>
    <name type="common">Mustard</name>
    <dbReference type="NCBI Taxonomy" id="69181"/>
    <lineage>
        <taxon>Eukaryota</taxon>
        <taxon>Viridiplantae</taxon>
        <taxon>Streptophyta</taxon>
        <taxon>Embryophyta</taxon>
        <taxon>Tracheophyta</taxon>
        <taxon>Spermatophyta</taxon>
        <taxon>Magnoliopsida</taxon>
        <taxon>eudicotyledons</taxon>
        <taxon>Gunneridae</taxon>
        <taxon>Pentapetalae</taxon>
        <taxon>rosids</taxon>
        <taxon>malvids</taxon>
        <taxon>Brassicales</taxon>
        <taxon>Brassicaceae</taxon>
        <taxon>Brassiceae</taxon>
        <taxon>Brassica</taxon>
    </lineage>
</organism>
<dbReference type="PANTHER" id="PTHR43523">
    <property type="entry name" value="GLUCOSE-1-PHOSPHATE ADENYLYLTRANSFERASE-RELATED"/>
    <property type="match status" value="1"/>
</dbReference>
<dbReference type="GO" id="GO:0008878">
    <property type="term" value="F:glucose-1-phosphate adenylyltransferase activity"/>
    <property type="evidence" value="ECO:0007669"/>
    <property type="project" value="UniProtKB-EC"/>
</dbReference>
<evidence type="ECO:0000256" key="3">
    <source>
        <dbReference type="ARBA" id="ARBA00010443"/>
    </source>
</evidence>
<evidence type="ECO:0000313" key="10">
    <source>
        <dbReference type="EMBL" id="KAF2581533.1"/>
    </source>
</evidence>
<evidence type="ECO:0000256" key="5">
    <source>
        <dbReference type="ARBA" id="ARBA00022533"/>
    </source>
</evidence>
<proteinExistence type="inferred from homology"/>
<evidence type="ECO:0000256" key="4">
    <source>
        <dbReference type="ARBA" id="ARBA00012460"/>
    </source>
</evidence>
<dbReference type="GO" id="GO:0019252">
    <property type="term" value="P:starch biosynthetic process"/>
    <property type="evidence" value="ECO:0007669"/>
    <property type="project" value="UniProtKB-KW"/>
</dbReference>